<sequence>MIALAPLPSFLKRLARLLPLCLLPLAAHDTPASAQDVFDAIGDHLFENVLYAQAQLKVTIPLLKQTGFAIGTGSNTFALQGSDGAYRLWNLQAGSQQAVIKSGKGSAFAPSASATTFFLGQADGSVQLIDPHSGKAFATLAGKDGAVTALAGSPDDALLYVGHASGKITAWQLDTRQAIWQAAGGGAIAALSVSADGKFIAMAESSGGVTAFDASGKPTAAKGSVGAAPAALQIGDDGNISAIGSNGKLARIGTKSSSSDLGGLTAASIGMTGTSAVILNGKEMALVDLASGKKRHEIADLDTPAIGLIYDEAAAKVIVVDAGGALKIFDTETKELVLSIFISAQGWALVDRQGRFDGSSSGLRGIAWAVKKSNFPITSLTQAFSDPGMLSALLDKDKRELRAVPGNPTDKYPMPPKAEIEPISTELSGDKPYQLMVIASDQGGGIKDVRLYHNGKIVDVGAILEQKDAEVDGKHVRVIGYNVWPVPGPNVFQAVATGVYDNPGDQAEMRQTFSGEPRKGQLNLITIGISAYGKLPIEYQLKVAANDAERVKAAISTYSKNVFTSIAASDLTDGRATKAQILGALGKLKSAKPEDSVILFLSGHGLTDDSDWYFLPSDATADDSDSWISATEIRSALEKSGAQRVFVIIDACYSGGTVENFYAVSSFQKRFLTNGLRSSGIQVLTATRRDQLAPESAELGAGFLTYLVDQALKGKGDVDPKDGWISSQEVAKFTAQALPELFLAQREKNPKAFRSVYGADVQEPDVYTVGADLLIAKAK</sequence>
<accession>A0ABU5E0V2</accession>
<keyword evidence="6" id="KW-1185">Reference proteome</keyword>
<reference evidence="5 6" key="1">
    <citation type="journal article" date="2013" name="Antonie Van Leeuwenhoek">
        <title>Dongia rigui sp. nov., isolated from freshwater of a large wetland in Korea.</title>
        <authorList>
            <person name="Baik K.S."/>
            <person name="Hwang Y.M."/>
            <person name="Choi J.S."/>
            <person name="Kwon J."/>
            <person name="Seong C.N."/>
        </authorList>
    </citation>
    <scope>NUCLEOTIDE SEQUENCE [LARGE SCALE GENOMIC DNA]</scope>
    <source>
        <strain evidence="5 6">04SU4-P</strain>
    </source>
</reference>
<dbReference type="Gene3D" id="3.40.50.1460">
    <property type="match status" value="1"/>
</dbReference>
<proteinExistence type="predicted"/>
<name>A0ABU5E0V2_9PROT</name>
<dbReference type="InterPro" id="IPR015943">
    <property type="entry name" value="WD40/YVTN_repeat-like_dom_sf"/>
</dbReference>
<dbReference type="InterPro" id="IPR011044">
    <property type="entry name" value="Quino_amine_DH_bsu"/>
</dbReference>
<evidence type="ECO:0000313" key="6">
    <source>
        <dbReference type="Proteomes" id="UP001271769"/>
    </source>
</evidence>
<evidence type="ECO:0000259" key="3">
    <source>
        <dbReference type="Pfam" id="PF00656"/>
    </source>
</evidence>
<feature type="signal peptide" evidence="2">
    <location>
        <begin position="1"/>
        <end position="34"/>
    </location>
</feature>
<organism evidence="5 6">
    <name type="scientific">Dongia rigui</name>
    <dbReference type="NCBI Taxonomy" id="940149"/>
    <lineage>
        <taxon>Bacteria</taxon>
        <taxon>Pseudomonadati</taxon>
        <taxon>Pseudomonadota</taxon>
        <taxon>Alphaproteobacteria</taxon>
        <taxon>Rhodospirillales</taxon>
        <taxon>Dongiaceae</taxon>
        <taxon>Dongia</taxon>
    </lineage>
</organism>
<dbReference type="InterPro" id="IPR029030">
    <property type="entry name" value="Caspase-like_dom_sf"/>
</dbReference>
<dbReference type="Pfam" id="PF00656">
    <property type="entry name" value="Peptidase_C14"/>
    <property type="match status" value="1"/>
</dbReference>
<feature type="repeat" description="WD" evidence="1">
    <location>
        <begin position="140"/>
        <end position="181"/>
    </location>
</feature>
<dbReference type="RefSeq" id="WP_320501679.1">
    <property type="nucleotide sequence ID" value="NZ_JAXCLX010000002.1"/>
</dbReference>
<dbReference type="PANTHER" id="PTHR19879:SF9">
    <property type="entry name" value="TRANSCRIPTION INITIATION FACTOR TFIID SUBUNIT 5"/>
    <property type="match status" value="1"/>
</dbReference>
<dbReference type="SUPFAM" id="SSF52129">
    <property type="entry name" value="Caspase-like"/>
    <property type="match status" value="1"/>
</dbReference>
<comment type="caution">
    <text evidence="5">The sequence shown here is derived from an EMBL/GenBank/DDBJ whole genome shotgun (WGS) entry which is preliminary data.</text>
</comment>
<dbReference type="SUPFAM" id="SSF50969">
    <property type="entry name" value="YVTN repeat-like/Quinoprotein amine dehydrogenase"/>
    <property type="match status" value="1"/>
</dbReference>
<dbReference type="EMBL" id="JAXCLX010000002">
    <property type="protein sequence ID" value="MDY0873218.1"/>
    <property type="molecule type" value="Genomic_DNA"/>
</dbReference>
<dbReference type="InterPro" id="IPR002372">
    <property type="entry name" value="PQQ_rpt_dom"/>
</dbReference>
<feature type="chain" id="PRO_5045804687" evidence="2">
    <location>
        <begin position="35"/>
        <end position="779"/>
    </location>
</feature>
<gene>
    <name evidence="5" type="ORF">SMD31_14850</name>
</gene>
<evidence type="ECO:0000256" key="2">
    <source>
        <dbReference type="SAM" id="SignalP"/>
    </source>
</evidence>
<keyword evidence="2" id="KW-0732">Signal</keyword>
<evidence type="ECO:0000313" key="5">
    <source>
        <dbReference type="EMBL" id="MDY0873218.1"/>
    </source>
</evidence>
<evidence type="ECO:0000256" key="1">
    <source>
        <dbReference type="PROSITE-ProRule" id="PRU00221"/>
    </source>
</evidence>
<dbReference type="InterPro" id="IPR011600">
    <property type="entry name" value="Pept_C14_caspase"/>
</dbReference>
<dbReference type="Proteomes" id="UP001271769">
    <property type="component" value="Unassembled WGS sequence"/>
</dbReference>
<keyword evidence="1" id="KW-0853">WD repeat</keyword>
<dbReference type="PROSITE" id="PS50082">
    <property type="entry name" value="WD_REPEATS_2"/>
    <property type="match status" value="1"/>
</dbReference>
<dbReference type="Pfam" id="PF13360">
    <property type="entry name" value="PQQ_2"/>
    <property type="match status" value="1"/>
</dbReference>
<dbReference type="Gene3D" id="2.130.10.10">
    <property type="entry name" value="YVTN repeat-like/Quinoprotein amine dehydrogenase"/>
    <property type="match status" value="1"/>
</dbReference>
<feature type="domain" description="Pyrrolo-quinoline quinone repeat" evidence="4">
    <location>
        <begin position="82"/>
        <end position="215"/>
    </location>
</feature>
<feature type="domain" description="Peptidase C14 caspase" evidence="3">
    <location>
        <begin position="527"/>
        <end position="713"/>
    </location>
</feature>
<dbReference type="PANTHER" id="PTHR19879">
    <property type="entry name" value="TRANSCRIPTION INITIATION FACTOR TFIID"/>
    <property type="match status" value="1"/>
</dbReference>
<evidence type="ECO:0000259" key="4">
    <source>
        <dbReference type="Pfam" id="PF13360"/>
    </source>
</evidence>
<dbReference type="InterPro" id="IPR001680">
    <property type="entry name" value="WD40_rpt"/>
</dbReference>
<protein>
    <submittedName>
        <fullName evidence="5">Caspase family protein</fullName>
    </submittedName>
</protein>